<keyword evidence="2" id="KW-1185">Reference proteome</keyword>
<dbReference type="PANTHER" id="PTHR24024:SF18">
    <property type="entry name" value="SHORT-CHAIN COLLAGEN C4-LIKE"/>
    <property type="match status" value="1"/>
</dbReference>
<dbReference type="PROSITE" id="PS50060">
    <property type="entry name" value="MAM_2"/>
    <property type="match status" value="1"/>
</dbReference>
<dbReference type="OrthoDB" id="6153985at2759"/>
<name>A0A6S7H632_PARCT</name>
<dbReference type="Gene3D" id="2.60.120.200">
    <property type="match status" value="1"/>
</dbReference>
<accession>A0A6S7H632</accession>
<gene>
    <name evidence="1" type="ORF">PACLA_8A044147</name>
</gene>
<dbReference type="AlphaFoldDB" id="A0A6S7H632"/>
<organism evidence="1 2">
    <name type="scientific">Paramuricea clavata</name>
    <name type="common">Red gorgonian</name>
    <name type="synonym">Violescent sea-whip</name>
    <dbReference type="NCBI Taxonomy" id="317549"/>
    <lineage>
        <taxon>Eukaryota</taxon>
        <taxon>Metazoa</taxon>
        <taxon>Cnidaria</taxon>
        <taxon>Anthozoa</taxon>
        <taxon>Octocorallia</taxon>
        <taxon>Malacalcyonacea</taxon>
        <taxon>Plexauridae</taxon>
        <taxon>Paramuricea</taxon>
    </lineage>
</organism>
<keyword evidence="1" id="KW-0176">Collagen</keyword>
<proteinExistence type="predicted"/>
<evidence type="ECO:0000313" key="1">
    <source>
        <dbReference type="EMBL" id="CAB3998422.1"/>
    </source>
</evidence>
<dbReference type="GO" id="GO:0016020">
    <property type="term" value="C:membrane"/>
    <property type="evidence" value="ECO:0007669"/>
    <property type="project" value="InterPro"/>
</dbReference>
<dbReference type="InterPro" id="IPR000998">
    <property type="entry name" value="MAM_dom"/>
</dbReference>
<dbReference type="SUPFAM" id="SSF49899">
    <property type="entry name" value="Concanavalin A-like lectins/glucanases"/>
    <property type="match status" value="1"/>
</dbReference>
<dbReference type="Gene3D" id="1.20.5.320">
    <property type="entry name" value="6-Phosphogluconate Dehydrogenase, domain 3"/>
    <property type="match status" value="1"/>
</dbReference>
<dbReference type="SMART" id="SM00137">
    <property type="entry name" value="MAM"/>
    <property type="match status" value="1"/>
</dbReference>
<evidence type="ECO:0000313" key="2">
    <source>
        <dbReference type="Proteomes" id="UP001152795"/>
    </source>
</evidence>
<dbReference type="GO" id="GO:0005581">
    <property type="term" value="C:collagen trimer"/>
    <property type="evidence" value="ECO:0007669"/>
    <property type="project" value="UniProtKB-KW"/>
</dbReference>
<dbReference type="PANTHER" id="PTHR24024">
    <property type="entry name" value="PULMONARY SURFACTANT-ASSOCIATED PROTEIN A"/>
    <property type="match status" value="1"/>
</dbReference>
<dbReference type="Pfam" id="PF00629">
    <property type="entry name" value="MAM"/>
    <property type="match status" value="1"/>
</dbReference>
<dbReference type="Proteomes" id="UP001152795">
    <property type="component" value="Unassembled WGS sequence"/>
</dbReference>
<protein>
    <submittedName>
        <fullName evidence="1">Short-chain collagen C4-like</fullName>
    </submittedName>
</protein>
<dbReference type="GO" id="GO:0005615">
    <property type="term" value="C:extracellular space"/>
    <property type="evidence" value="ECO:0007669"/>
    <property type="project" value="TreeGrafter"/>
</dbReference>
<comment type="caution">
    <text evidence="1">The sequence shown here is derived from an EMBL/GenBank/DDBJ whole genome shotgun (WGS) entry which is preliminary data.</text>
</comment>
<reference evidence="1" key="1">
    <citation type="submission" date="2020-04" db="EMBL/GenBank/DDBJ databases">
        <authorList>
            <person name="Alioto T."/>
            <person name="Alioto T."/>
            <person name="Gomez Garrido J."/>
        </authorList>
    </citation>
    <scope>NUCLEOTIDE SEQUENCE</scope>
    <source>
        <strain evidence="1">A484AB</strain>
    </source>
</reference>
<sequence length="1020" mass="114806">MWHRFWPLASWLFVLCYHATIGYCTLLYNDLRLAAFTVPDFRTSFILRSNNGSDSFREVQTGHNQMPFNVRVYAKVLNGDNAGFCFEGVGSAQVSARKTSHPLGGIIFAYDKSRVRIWAPSVYRGEGANGRIVFVSHGWGDERYRQTCSEALVVVEVWYIGPAPSFQTNTFVDTRNSNHVFVQVDHKLGQIPERVAVRVTPFVTQDSQKPSPNEGFWFNGITASQNVEKKGYGGVIFAYDEQKILLWVPNSTTKKTGCVFVANGWGNELYAEIAPKCTVHIFAWILKFPVPTFKTEWKYMISQGLPDQTFLEINHLLNMLPALVVVQGRIGNKGLIFEATGAAMSTDNNSRGYGGILFAYDKNSVRIWLPKRHQNNGTINGYSILVKKGWGISEMLQESHNVRVRVVIYTSNCDPRKETVTEKGICKSIEYNSYQWIAGLWGKCSSICNKGVNRREILACSVSSKETVLECGFGQDMCNWLPVPSPSWSRVEDVKLSSYDNFGWNLPPDFYHVFVISNGSQHPVRLVSPKFPPRSSCTLTFLYKMFGIPPAILSVLVSEEGGVTSHSGWIMRDDQGGPYWRQGYVKLSNFPKLIRIIFEFTLARKPEPNFPISHGNVSIDDVRLVCERIERKTVDTDVCVQRKIPSAGCIHPATQPTVKGPAYNFVTVVNKQVYVIAKGRFDDLIASYEFKIHVGGEYSIWLLAYGTSTGDNSLRFRIDNLDLYLWDTTFVEGGRPMWTQYMYETFTLKPGVHTVHLVQFEKNFRYSHLVLIPKELFTWVPLGMQSRYIPDSALNAYPPASLPDPKFGRLNGYGEPGVRGKSGSTGSQGPKGIQGEPGKVGVAYIRWGKKTCPNTGATLVYEGYVKGSHYNYRGGGSNYVCLTRDPIYTKYQSGYQDARSRIFGAEYETFSFGMYPSSLHDHDVPCAVCHVTKRASQMMVPGRNVCPAGWTREYKGYLMAEKHSHHRTMYTCVDEAPDYTRGTHANRDGALFYFVEGECGSLPCKPYIAGRELTCAVCTR</sequence>
<dbReference type="InterPro" id="IPR013320">
    <property type="entry name" value="ConA-like_dom_sf"/>
</dbReference>
<dbReference type="InterPro" id="IPR051077">
    <property type="entry name" value="Ca-dependent_lectin"/>
</dbReference>
<dbReference type="EMBL" id="CACRXK020003350">
    <property type="protein sequence ID" value="CAB3998422.1"/>
    <property type="molecule type" value="Genomic_DNA"/>
</dbReference>